<sequence length="63" mass="6976">SSHLGETFGMFKCNIPSKTLLKIPSQRQKPALAQEDQFSGLPYSQDRELASEYCVQVEDGTLG</sequence>
<keyword evidence="2" id="KW-1185">Reference proteome</keyword>
<reference evidence="1" key="1">
    <citation type="submission" date="2021-06" db="EMBL/GenBank/DDBJ databases">
        <authorList>
            <person name="Kallberg Y."/>
            <person name="Tangrot J."/>
            <person name="Rosling A."/>
        </authorList>
    </citation>
    <scope>NUCLEOTIDE SEQUENCE</scope>
    <source>
        <strain evidence="1">MA461A</strain>
    </source>
</reference>
<evidence type="ECO:0000313" key="2">
    <source>
        <dbReference type="Proteomes" id="UP000789920"/>
    </source>
</evidence>
<dbReference type="EMBL" id="CAJVQC010155939">
    <property type="protein sequence ID" value="CAG8847439.1"/>
    <property type="molecule type" value="Genomic_DNA"/>
</dbReference>
<comment type="caution">
    <text evidence="1">The sequence shown here is derived from an EMBL/GenBank/DDBJ whole genome shotgun (WGS) entry which is preliminary data.</text>
</comment>
<dbReference type="Proteomes" id="UP000789920">
    <property type="component" value="Unassembled WGS sequence"/>
</dbReference>
<proteinExistence type="predicted"/>
<name>A0ACA9STG2_9GLOM</name>
<protein>
    <submittedName>
        <fullName evidence="1">11751_t:CDS:1</fullName>
    </submittedName>
</protein>
<feature type="non-terminal residue" evidence="1">
    <location>
        <position position="1"/>
    </location>
</feature>
<accession>A0ACA9STG2</accession>
<organism evidence="1 2">
    <name type="scientific">Racocetra persica</name>
    <dbReference type="NCBI Taxonomy" id="160502"/>
    <lineage>
        <taxon>Eukaryota</taxon>
        <taxon>Fungi</taxon>
        <taxon>Fungi incertae sedis</taxon>
        <taxon>Mucoromycota</taxon>
        <taxon>Glomeromycotina</taxon>
        <taxon>Glomeromycetes</taxon>
        <taxon>Diversisporales</taxon>
        <taxon>Gigasporaceae</taxon>
        <taxon>Racocetra</taxon>
    </lineage>
</organism>
<gene>
    <name evidence="1" type="ORF">RPERSI_LOCUS34636</name>
</gene>
<feature type="non-terminal residue" evidence="1">
    <location>
        <position position="63"/>
    </location>
</feature>
<evidence type="ECO:0000313" key="1">
    <source>
        <dbReference type="EMBL" id="CAG8847439.1"/>
    </source>
</evidence>